<evidence type="ECO:0000313" key="3">
    <source>
        <dbReference type="Proteomes" id="UP000235460"/>
    </source>
</evidence>
<comment type="caution">
    <text evidence="1">The sequence shown here is derived from an EMBL/GenBank/DDBJ whole genome shotgun (WGS) entry which is preliminary data.</text>
</comment>
<accession>A0A2N7PMQ5</accession>
<evidence type="ECO:0000313" key="1">
    <source>
        <dbReference type="EMBL" id="PMP66490.1"/>
    </source>
</evidence>
<reference evidence="3 4" key="1">
    <citation type="submission" date="2018-01" db="EMBL/GenBank/DDBJ databases">
        <title>Metagenomic assembled genomes from two thermal pools in the Uzon Caldera, Kamchatka, Russia.</title>
        <authorList>
            <person name="Wilkins L."/>
            <person name="Ettinger C."/>
        </authorList>
    </citation>
    <scope>NUCLEOTIDE SEQUENCE [LARGE SCALE GENOMIC DNA]</scope>
    <source>
        <strain evidence="2">ARK-04</strain>
        <strain evidence="1">ZAV-08</strain>
    </source>
</reference>
<name>A0A2N7PMQ5_9BACT</name>
<dbReference type="EMBL" id="PNJD01000258">
    <property type="protein sequence ID" value="PMP96716.1"/>
    <property type="molecule type" value="Genomic_DNA"/>
</dbReference>
<evidence type="ECO:0000313" key="2">
    <source>
        <dbReference type="EMBL" id="PMP96716.1"/>
    </source>
</evidence>
<dbReference type="AlphaFoldDB" id="A0A2N7PMQ5"/>
<dbReference type="EMBL" id="PNIK01000076">
    <property type="protein sequence ID" value="PMP66490.1"/>
    <property type="molecule type" value="Genomic_DNA"/>
</dbReference>
<dbReference type="Proteomes" id="UP000235619">
    <property type="component" value="Unassembled WGS sequence"/>
</dbReference>
<sequence>MILEGIDPKLLSKLKEVFQRELVQREKETLEYWMNELIKVYQKNHQTLAEFKADIRKYIDRMRNRLEVIKTKGF</sequence>
<protein>
    <submittedName>
        <fullName evidence="1">Uncharacterized protein</fullName>
    </submittedName>
</protein>
<proteinExistence type="predicted"/>
<gene>
    <name evidence="2" type="ORF">C0169_04330</name>
    <name evidence="1" type="ORF">C0190_05580</name>
</gene>
<dbReference type="Proteomes" id="UP000235460">
    <property type="component" value="Unassembled WGS sequence"/>
</dbReference>
<organism evidence="1 3">
    <name type="scientific">Thermodesulfobacterium geofontis</name>
    <dbReference type="NCBI Taxonomy" id="1295609"/>
    <lineage>
        <taxon>Bacteria</taxon>
        <taxon>Pseudomonadati</taxon>
        <taxon>Thermodesulfobacteriota</taxon>
        <taxon>Thermodesulfobacteria</taxon>
        <taxon>Thermodesulfobacteriales</taxon>
        <taxon>Thermodesulfobacteriaceae</taxon>
        <taxon>Thermodesulfobacterium</taxon>
    </lineage>
</organism>
<evidence type="ECO:0000313" key="4">
    <source>
        <dbReference type="Proteomes" id="UP000235619"/>
    </source>
</evidence>